<dbReference type="AlphaFoldDB" id="A0A7N0VGI6"/>
<dbReference type="Proteomes" id="UP000594263">
    <property type="component" value="Unplaced"/>
</dbReference>
<evidence type="ECO:0000313" key="2">
    <source>
        <dbReference type="EnsemblPlants" id="Kaladp0837s0009.1.v1.1.CDS.1"/>
    </source>
</evidence>
<reference evidence="2" key="1">
    <citation type="submission" date="2021-01" db="UniProtKB">
        <authorList>
            <consortium name="EnsemblPlants"/>
        </authorList>
    </citation>
    <scope>IDENTIFICATION</scope>
</reference>
<protein>
    <submittedName>
        <fullName evidence="2">Uncharacterized protein</fullName>
    </submittedName>
</protein>
<feature type="compositionally biased region" description="Low complexity" evidence="1">
    <location>
        <begin position="22"/>
        <end position="40"/>
    </location>
</feature>
<sequence length="169" mass="18938">MRSTEPQPARNPDHTLLHRRISALLRSSSSSSRLDLSHSPSLHHRPRRRSRPPPPRPPLPLPLLLPQLAQRQLHHPPPLRRPPVPRGPSSPPPVHRLRLPPRRAHVQCPHRAGSGREAAGFYFQGCSGFGIWQSRLGSFVGELQSIDAPVLLHWPEAPAGARLVFRHGR</sequence>
<feature type="compositionally biased region" description="Pro residues" evidence="1">
    <location>
        <begin position="79"/>
        <end position="94"/>
    </location>
</feature>
<accession>A0A7N0VGI6</accession>
<dbReference type="EnsemblPlants" id="Kaladp0837s0009.1.v1.1">
    <property type="protein sequence ID" value="Kaladp0837s0009.1.v1.1.CDS.1"/>
    <property type="gene ID" value="Kaladp0837s0009.v1.1"/>
</dbReference>
<organism evidence="2 3">
    <name type="scientific">Kalanchoe fedtschenkoi</name>
    <name type="common">Lavender scallops</name>
    <name type="synonym">South American air plant</name>
    <dbReference type="NCBI Taxonomy" id="63787"/>
    <lineage>
        <taxon>Eukaryota</taxon>
        <taxon>Viridiplantae</taxon>
        <taxon>Streptophyta</taxon>
        <taxon>Embryophyta</taxon>
        <taxon>Tracheophyta</taxon>
        <taxon>Spermatophyta</taxon>
        <taxon>Magnoliopsida</taxon>
        <taxon>eudicotyledons</taxon>
        <taxon>Gunneridae</taxon>
        <taxon>Pentapetalae</taxon>
        <taxon>Saxifragales</taxon>
        <taxon>Crassulaceae</taxon>
        <taxon>Kalanchoe</taxon>
    </lineage>
</organism>
<proteinExistence type="predicted"/>
<feature type="region of interest" description="Disordered" evidence="1">
    <location>
        <begin position="1"/>
        <end position="100"/>
    </location>
</feature>
<feature type="compositionally biased region" description="Pro residues" evidence="1">
    <location>
        <begin position="52"/>
        <end position="63"/>
    </location>
</feature>
<evidence type="ECO:0000256" key="1">
    <source>
        <dbReference type="SAM" id="MobiDB-lite"/>
    </source>
</evidence>
<evidence type="ECO:0000313" key="3">
    <source>
        <dbReference type="Proteomes" id="UP000594263"/>
    </source>
</evidence>
<name>A0A7N0VGI6_KALFE</name>
<dbReference type="Gramene" id="Kaladp0837s0009.1.v1.1">
    <property type="protein sequence ID" value="Kaladp0837s0009.1.v1.1.CDS.1"/>
    <property type="gene ID" value="Kaladp0837s0009.v1.1"/>
</dbReference>
<feature type="compositionally biased region" description="Basic residues" evidence="1">
    <location>
        <begin position="41"/>
        <end position="51"/>
    </location>
</feature>
<keyword evidence="3" id="KW-1185">Reference proteome</keyword>